<keyword evidence="3" id="KW-1185">Reference proteome</keyword>
<dbReference type="AlphaFoldDB" id="M2MN80"/>
<feature type="region of interest" description="Disordered" evidence="1">
    <location>
        <begin position="1"/>
        <end position="24"/>
    </location>
</feature>
<dbReference type="RefSeq" id="XP_007674909.1">
    <property type="nucleotide sequence ID" value="XM_007676719.1"/>
</dbReference>
<dbReference type="Proteomes" id="UP000011761">
    <property type="component" value="Unassembled WGS sequence"/>
</dbReference>
<name>M2MN80_BAUPA</name>
<dbReference type="KEGG" id="bcom:BAUCODRAFT_121032"/>
<sequence>MQEITRGRMSGRGIAAAESTRHNHQSLDERKYHFGVWEIVQSNVQERDRCDGLSEAQTMHSYSALRQGLCNRLLAPPYRYCSAIPASCAIRLAIGLHLPDV</sequence>
<dbReference type="GeneID" id="19107561"/>
<dbReference type="EMBL" id="KB445553">
    <property type="protein sequence ID" value="EMC98136.1"/>
    <property type="molecule type" value="Genomic_DNA"/>
</dbReference>
<reference evidence="2 3" key="1">
    <citation type="journal article" date="2012" name="PLoS Pathog.">
        <title>Diverse lifestyles and strategies of plant pathogenesis encoded in the genomes of eighteen Dothideomycetes fungi.</title>
        <authorList>
            <person name="Ohm R.A."/>
            <person name="Feau N."/>
            <person name="Henrissat B."/>
            <person name="Schoch C.L."/>
            <person name="Horwitz B.A."/>
            <person name="Barry K.W."/>
            <person name="Condon B.J."/>
            <person name="Copeland A.C."/>
            <person name="Dhillon B."/>
            <person name="Glaser F."/>
            <person name="Hesse C.N."/>
            <person name="Kosti I."/>
            <person name="LaButti K."/>
            <person name="Lindquist E.A."/>
            <person name="Lucas S."/>
            <person name="Salamov A.A."/>
            <person name="Bradshaw R.E."/>
            <person name="Ciuffetti L."/>
            <person name="Hamelin R.C."/>
            <person name="Kema G.H.J."/>
            <person name="Lawrence C."/>
            <person name="Scott J.A."/>
            <person name="Spatafora J.W."/>
            <person name="Turgeon B.G."/>
            <person name="de Wit P.J.G.M."/>
            <person name="Zhong S."/>
            <person name="Goodwin S.B."/>
            <person name="Grigoriev I.V."/>
        </authorList>
    </citation>
    <scope>NUCLEOTIDE SEQUENCE [LARGE SCALE GENOMIC DNA]</scope>
    <source>
        <strain evidence="2 3">UAMH 10762</strain>
    </source>
</reference>
<evidence type="ECO:0000256" key="1">
    <source>
        <dbReference type="SAM" id="MobiDB-lite"/>
    </source>
</evidence>
<accession>M2MN80</accession>
<proteinExistence type="predicted"/>
<evidence type="ECO:0000313" key="2">
    <source>
        <dbReference type="EMBL" id="EMC98136.1"/>
    </source>
</evidence>
<dbReference type="HOGENOM" id="CLU_2291172_0_0_1"/>
<protein>
    <submittedName>
        <fullName evidence="2">Uncharacterized protein</fullName>
    </submittedName>
</protein>
<gene>
    <name evidence="2" type="ORF">BAUCODRAFT_121032</name>
</gene>
<evidence type="ECO:0000313" key="3">
    <source>
        <dbReference type="Proteomes" id="UP000011761"/>
    </source>
</evidence>
<organism evidence="2 3">
    <name type="scientific">Baudoinia panamericana (strain UAMH 10762)</name>
    <name type="common">Angels' share fungus</name>
    <name type="synonym">Baudoinia compniacensis (strain UAMH 10762)</name>
    <dbReference type="NCBI Taxonomy" id="717646"/>
    <lineage>
        <taxon>Eukaryota</taxon>
        <taxon>Fungi</taxon>
        <taxon>Dikarya</taxon>
        <taxon>Ascomycota</taxon>
        <taxon>Pezizomycotina</taxon>
        <taxon>Dothideomycetes</taxon>
        <taxon>Dothideomycetidae</taxon>
        <taxon>Mycosphaerellales</taxon>
        <taxon>Teratosphaeriaceae</taxon>
        <taxon>Baudoinia</taxon>
    </lineage>
</organism>